<dbReference type="AlphaFoldDB" id="A0A0A8UV68"/>
<organism evidence="2 3">
    <name type="scientific">Legionella hackeliae</name>
    <dbReference type="NCBI Taxonomy" id="449"/>
    <lineage>
        <taxon>Bacteria</taxon>
        <taxon>Pseudomonadati</taxon>
        <taxon>Pseudomonadota</taxon>
        <taxon>Gammaproteobacteria</taxon>
        <taxon>Legionellales</taxon>
        <taxon>Legionellaceae</taxon>
        <taxon>Legionella</taxon>
    </lineage>
</organism>
<dbReference type="EMBL" id="LN681225">
    <property type="protein sequence ID" value="CEK11416.1"/>
    <property type="molecule type" value="Genomic_DNA"/>
</dbReference>
<evidence type="ECO:0000313" key="3">
    <source>
        <dbReference type="Proteomes" id="UP000032803"/>
    </source>
</evidence>
<evidence type="ECO:0000256" key="1">
    <source>
        <dbReference type="SAM" id="MobiDB-lite"/>
    </source>
</evidence>
<dbReference type="RefSeq" id="WP_045106620.1">
    <property type="nucleotide sequence ID" value="NZ_LN681225.1"/>
</dbReference>
<protein>
    <submittedName>
        <fullName evidence="2">Uncharacterized protein</fullName>
    </submittedName>
</protein>
<sequence length="721" mass="84385">MRKYNSEEALIFAWQKKLKETETNRKHLKIELLEILAKDTSANLRLTEFQTRRRELLGENHQQGWNWTANFNWLWNFLFVVSFGLFKTNLQTGSRLREALFDTPKPDTQVLTQFEETASSLSLNEKEFEEALFSNPSQAFQDVQFRVQELKIDSSSEQKIDVITRLEAIKLRLPSQVYHSYLKKLFALASPECLTFYYTLYNKNDSPTQHEFIEYYLIADALIKYFVSPNKVITAKETTHPYIFAAQELIIILSASDFNVKPMEKLLFSIGLNKQENSCYEKRETVYLEVKEKILALLAERIESHRFKWTDYNTQIKVVEDLYEYAKPKSHPLLVVVTRMLCEMFIQATYTASEETKKEWLYPNQNYQTLKFFAKQILNSWPATYELGDFEKNSDLLNPYMYGSGVEANYRRAEKFTVDILLHAFIFEDLALTTMRKICCRYKLERMEVEWILGRVGAIYPDLIPKLQSILQDVVFFESQHLTKIPTKIQTDDLIDDIASALTARKNAGIKSENSFNETALCAINKLLNDCPLNTQQLNLIYNEFLLNNFHNYCISETLFQHWKEKIKDRRNELLRVSENEIAITEPELEELRKEDLSIANILTEKSPFMRIKTLCEYVRATCNEEPINFSLATRNYTRLAANNFAALMDTITKENAEQIMDLLKTELQPYLSEELYSSWYKKLLDVENPHMEKTPIAFFNSTPNQHIDNSPKLQGSSLKS</sequence>
<proteinExistence type="predicted"/>
<dbReference type="KEGG" id="lha:LHA_2402"/>
<dbReference type="STRING" id="449.LHA_2402"/>
<reference evidence="3" key="1">
    <citation type="submission" date="2014-09" db="EMBL/GenBank/DDBJ databases">
        <authorList>
            <person name="Gomez-Valero L."/>
        </authorList>
    </citation>
    <scope>NUCLEOTIDE SEQUENCE [LARGE SCALE GENOMIC DNA]</scope>
    <source>
        <strain evidence="3">ATCC35250</strain>
    </source>
</reference>
<keyword evidence="3" id="KW-1185">Reference proteome</keyword>
<dbReference type="Proteomes" id="UP000032803">
    <property type="component" value="Chromosome I"/>
</dbReference>
<evidence type="ECO:0000313" key="2">
    <source>
        <dbReference type="EMBL" id="CEK11416.1"/>
    </source>
</evidence>
<name>A0A0A8UV68_LEGHA</name>
<dbReference type="HOGENOM" id="CLU_383466_0_0_6"/>
<accession>A0A0A8UV68</accession>
<dbReference type="PATRIC" id="fig|449.7.peg.62"/>
<gene>
    <name evidence="2" type="ORF">LHA_2402</name>
</gene>
<dbReference type="OrthoDB" id="5637362at2"/>
<feature type="region of interest" description="Disordered" evidence="1">
    <location>
        <begin position="700"/>
        <end position="721"/>
    </location>
</feature>